<keyword evidence="2 4" id="KW-0175">Coiled coil</keyword>
<feature type="compositionally biased region" description="Basic and acidic residues" evidence="5">
    <location>
        <begin position="387"/>
        <end position="396"/>
    </location>
</feature>
<name>A0A3S3P771_9ACAR</name>
<accession>A0A3S3P771</accession>
<comment type="caution">
    <text evidence="7">The sequence shown here is derived from an EMBL/GenBank/DDBJ whole genome shotgun (WGS) entry which is preliminary data.</text>
</comment>
<feature type="coiled-coil region" evidence="4">
    <location>
        <begin position="110"/>
        <end position="165"/>
    </location>
</feature>
<dbReference type="InterPro" id="IPR006933">
    <property type="entry name" value="HAP1_N"/>
</dbReference>
<dbReference type="GO" id="GO:0005739">
    <property type="term" value="C:mitochondrion"/>
    <property type="evidence" value="ECO:0007669"/>
    <property type="project" value="UniProtKB-SubCell"/>
</dbReference>
<keyword evidence="8" id="KW-1185">Reference proteome</keyword>
<dbReference type="AlphaFoldDB" id="A0A3S3P771"/>
<keyword evidence="3" id="KW-0496">Mitochondrion</keyword>
<organism evidence="7 8">
    <name type="scientific">Dinothrombium tinctorium</name>
    <dbReference type="NCBI Taxonomy" id="1965070"/>
    <lineage>
        <taxon>Eukaryota</taxon>
        <taxon>Metazoa</taxon>
        <taxon>Ecdysozoa</taxon>
        <taxon>Arthropoda</taxon>
        <taxon>Chelicerata</taxon>
        <taxon>Arachnida</taxon>
        <taxon>Acari</taxon>
        <taxon>Acariformes</taxon>
        <taxon>Trombidiformes</taxon>
        <taxon>Prostigmata</taxon>
        <taxon>Anystina</taxon>
        <taxon>Parasitengona</taxon>
        <taxon>Trombidioidea</taxon>
        <taxon>Trombidiidae</taxon>
        <taxon>Dinothrombium</taxon>
    </lineage>
</organism>
<dbReference type="PANTHER" id="PTHR15751">
    <property type="entry name" value="TRAFFICKING KINESIN-BINDING PROTEIN"/>
    <property type="match status" value="1"/>
</dbReference>
<evidence type="ECO:0000259" key="6">
    <source>
        <dbReference type="SMART" id="SM01424"/>
    </source>
</evidence>
<evidence type="ECO:0000256" key="5">
    <source>
        <dbReference type="SAM" id="MobiDB-lite"/>
    </source>
</evidence>
<evidence type="ECO:0000256" key="2">
    <source>
        <dbReference type="ARBA" id="ARBA00023054"/>
    </source>
</evidence>
<dbReference type="Proteomes" id="UP000285301">
    <property type="component" value="Unassembled WGS sequence"/>
</dbReference>
<evidence type="ECO:0000256" key="3">
    <source>
        <dbReference type="ARBA" id="ARBA00023128"/>
    </source>
</evidence>
<gene>
    <name evidence="7" type="ORF">B4U79_00230</name>
</gene>
<evidence type="ECO:0000256" key="4">
    <source>
        <dbReference type="SAM" id="Coils"/>
    </source>
</evidence>
<proteinExistence type="predicted"/>
<dbReference type="PANTHER" id="PTHR15751:SF12">
    <property type="entry name" value="TRAFFICKING KINESIN-BINDING PROTEIN MILT"/>
    <property type="match status" value="1"/>
</dbReference>
<dbReference type="EMBL" id="NCKU01000240">
    <property type="protein sequence ID" value="RWS16376.1"/>
    <property type="molecule type" value="Genomic_DNA"/>
</dbReference>
<comment type="subcellular location">
    <subcellularLocation>
        <location evidence="1">Mitochondrion</location>
    </subcellularLocation>
</comment>
<dbReference type="InterPro" id="IPR051946">
    <property type="entry name" value="Intracell_Traff-Reg"/>
</dbReference>
<evidence type="ECO:0000313" key="8">
    <source>
        <dbReference type="Proteomes" id="UP000285301"/>
    </source>
</evidence>
<protein>
    <submittedName>
        <fullName evidence="7">Trafficking kinesin-binding protein 1-like protein</fullName>
    </submittedName>
</protein>
<dbReference type="Pfam" id="PF04849">
    <property type="entry name" value="HAP1_N"/>
    <property type="match status" value="1"/>
</dbReference>
<dbReference type="GO" id="GO:0031410">
    <property type="term" value="C:cytoplasmic vesicle"/>
    <property type="evidence" value="ECO:0007669"/>
    <property type="project" value="TreeGrafter"/>
</dbReference>
<feature type="domain" description="HAP1 N-terminal" evidence="6">
    <location>
        <begin position="42"/>
        <end position="347"/>
    </location>
</feature>
<reference evidence="7 8" key="1">
    <citation type="journal article" date="2018" name="Gigascience">
        <title>Genomes of trombidid mites reveal novel predicted allergens and laterally-transferred genes associated with secondary metabolism.</title>
        <authorList>
            <person name="Dong X."/>
            <person name="Chaisiri K."/>
            <person name="Xia D."/>
            <person name="Armstrong S.D."/>
            <person name="Fang Y."/>
            <person name="Donnelly M.J."/>
            <person name="Kadowaki T."/>
            <person name="McGarry J.W."/>
            <person name="Darby A.C."/>
            <person name="Makepeace B.L."/>
        </authorList>
    </citation>
    <scope>NUCLEOTIDE SEQUENCE [LARGE SCALE GENOMIC DNA]</scope>
    <source>
        <strain evidence="7">UoL-WK</strain>
    </source>
</reference>
<dbReference type="OrthoDB" id="10067624at2759"/>
<evidence type="ECO:0000256" key="1">
    <source>
        <dbReference type="ARBA" id="ARBA00004173"/>
    </source>
</evidence>
<feature type="non-terminal residue" evidence="7">
    <location>
        <position position="1"/>
    </location>
</feature>
<dbReference type="GO" id="GO:0006605">
    <property type="term" value="P:protein targeting"/>
    <property type="evidence" value="ECO:0007669"/>
    <property type="project" value="TreeGrafter"/>
</dbReference>
<sequence>SANDVCGNSVDTIGSLKHSSTLTELSAVPNSCDEIELVSLIEEQIPRYKLRADTLTYFSGYDNTDWFIKTPVLDSQEPVDLSPVVIEETLKYFILSAERLSQMTKTYNDIEAVTKLLEEKERDLELAARIGQSLLEQNKELKSRNEELENEIGAANETVTQLKHDIAVKNGLLQIYHADLEKSETESESPNRSPLRDKHTLLLNWDLMHQKICSLEAENILLRSEANARKEDIEYEEKKELQLIHDCAKQLTDANLQLITLQEELQRRTDDNIHQQEEITNLLTQVVELQRKIRELTHENESLQSAIALSHECQNELSAELIDLKEKYATLLAAFHELQDELKARSKNSISHWPPCAYLPVGDSLAAELESEGYESELSSLTKHQRRDPDDTRCHSPDSVLSASSAPRNYRFVHIPPMSNATKPFTIPNKLRIVKPMEGSETLNKWRKLATPHLGVILENHSGVQSRVCKGFSPLIKLPDTKEKSAELSDKAQQNVEMEPPNYFPGKLFDNTASVYTLTTTSLSQSTESTIVTPSFASVQLATGHDLPITSVPTSVTYSGGAQSMAQSSCLSNSKQPPLSELKIVTTVGIKFRV</sequence>
<dbReference type="STRING" id="1965070.A0A3S3P771"/>
<feature type="coiled-coil region" evidence="4">
    <location>
        <begin position="272"/>
        <end position="341"/>
    </location>
</feature>
<dbReference type="GO" id="GO:0048311">
    <property type="term" value="P:mitochondrion distribution"/>
    <property type="evidence" value="ECO:0007669"/>
    <property type="project" value="TreeGrafter"/>
</dbReference>
<dbReference type="GO" id="GO:0047496">
    <property type="term" value="P:vesicle transport along microtubule"/>
    <property type="evidence" value="ECO:0007669"/>
    <property type="project" value="TreeGrafter"/>
</dbReference>
<evidence type="ECO:0000313" key="7">
    <source>
        <dbReference type="EMBL" id="RWS16376.1"/>
    </source>
</evidence>
<dbReference type="SMART" id="SM01424">
    <property type="entry name" value="HAP1_N"/>
    <property type="match status" value="1"/>
</dbReference>
<feature type="region of interest" description="Disordered" evidence="5">
    <location>
        <begin position="376"/>
        <end position="403"/>
    </location>
</feature>
<dbReference type="GO" id="GO:0017022">
    <property type="term" value="F:myosin binding"/>
    <property type="evidence" value="ECO:0007669"/>
    <property type="project" value="TreeGrafter"/>
</dbReference>